<reference evidence="2" key="1">
    <citation type="journal article" date="2012" name="Mol. Plant Microbe Interact.">
        <title>A highly conserved effector in Fusarium oxysporum is required for full virulence on Arabidopsis.</title>
        <authorList>
            <person name="Thatcher L.F."/>
            <person name="Gardiner D.M."/>
            <person name="Kazan K."/>
            <person name="Manners J."/>
        </authorList>
    </citation>
    <scope>NUCLEOTIDE SEQUENCE [LARGE SCALE GENOMIC DNA]</scope>
    <source>
        <strain evidence="2">Fo5176</strain>
    </source>
</reference>
<sequence length="150" mass="16818">MEKQESPTSHGTDLSSKNHHDDCRELVDLTGSVYSTIPSGFKPVLTFASEDLPGKDREDVTVIDKPFDAARCNSDNLKRGVDFKFVNFGEFVAAVVLLFLSTMATMFIILRSRSRHNQDNFNIQLDNAPFEHTYTEPAQPVQPAPAIWKS</sequence>
<accession>F9G703</accession>
<keyword evidence="1" id="KW-0472">Membrane</keyword>
<dbReference type="OrthoDB" id="5091094at2759"/>
<protein>
    <submittedName>
        <fullName evidence="2">Uncharacterized protein</fullName>
    </submittedName>
</protein>
<comment type="caution">
    <text evidence="2">The sequence shown here is derived from an EMBL/GenBank/DDBJ whole genome shotgun (WGS) entry which is preliminary data.</text>
</comment>
<gene>
    <name evidence="2" type="ORF">FOXB_14435</name>
</gene>
<dbReference type="AlphaFoldDB" id="F9G703"/>
<proteinExistence type="predicted"/>
<evidence type="ECO:0000256" key="1">
    <source>
        <dbReference type="SAM" id="Phobius"/>
    </source>
</evidence>
<dbReference type="EMBL" id="AFQF01003563">
    <property type="protein sequence ID" value="EGU75060.1"/>
    <property type="molecule type" value="Genomic_DNA"/>
</dbReference>
<organism evidence="2">
    <name type="scientific">Fusarium oxysporum (strain Fo5176)</name>
    <name type="common">Fusarium vascular wilt</name>
    <dbReference type="NCBI Taxonomy" id="660025"/>
    <lineage>
        <taxon>Eukaryota</taxon>
        <taxon>Fungi</taxon>
        <taxon>Dikarya</taxon>
        <taxon>Ascomycota</taxon>
        <taxon>Pezizomycotina</taxon>
        <taxon>Sordariomycetes</taxon>
        <taxon>Hypocreomycetidae</taxon>
        <taxon>Hypocreales</taxon>
        <taxon>Nectriaceae</taxon>
        <taxon>Fusarium</taxon>
        <taxon>Fusarium oxysporum species complex</taxon>
    </lineage>
</organism>
<evidence type="ECO:0000313" key="2">
    <source>
        <dbReference type="EMBL" id="EGU75060.1"/>
    </source>
</evidence>
<keyword evidence="1" id="KW-0812">Transmembrane</keyword>
<feature type="transmembrane region" description="Helical" evidence="1">
    <location>
        <begin position="91"/>
        <end position="110"/>
    </location>
</feature>
<name>F9G703_FUSOF</name>
<keyword evidence="1" id="KW-1133">Transmembrane helix</keyword>